<name>A0A9N9FEV2_9GLOM</name>
<dbReference type="InterPro" id="IPR045342">
    <property type="entry name" value="Etd1"/>
</dbReference>
<feature type="region of interest" description="Disordered" evidence="1">
    <location>
        <begin position="30"/>
        <end position="82"/>
    </location>
</feature>
<sequence length="552" mass="62286">MSSYPSTSSTQSAIRSLIFSSSSIATAPTLRQVFARQSNKKSKKMPVPRPHPSSPTLSTLPLSQHSTVSNDTTATKKSTDHKNIKNSLKRFKLFRSKSKRSSKISSVLPPMAVPILVPYDIVDDDVSSICSEVTSVDLRTCSVPNLHISVYSDDSPALSVTGFKHHSVQTETLLEEDEDAINEMEILDNDESDDGWEEKNYEKLAVPIPNSLRRSSLPVPMTSSPTFNQITTTTSHNKRHHRAMSLPQSSIQDLPKSLYHRQPTPSESWDDDFDLINMPEVQVPLLVEETQLSIRFDISNIRDFTTQVEELKTLRTRKMKLALNLQSRVPSTRKKWKHGLVRNDEVKTFKKLEETFKSDWEEANVIIEISEAARDQTPTFNGGKSVELGIDQIPSERHLTILRKIIDEQLGNSVSITSSDDINNPRSLFQIDFEGNNDNNENTINNEENKENQMMGIMSSSSPTFDEININNSTNAVANSSKKVKPECNAWNSFYGLKRNNSGQVIGNAAKKKRRENVRISVDEMPSLIEHLRKLQERLSKHVDQLSQLRTV</sequence>
<accession>A0A9N9FEV2</accession>
<dbReference type="GO" id="GO:0005096">
    <property type="term" value="F:GTPase activator activity"/>
    <property type="evidence" value="ECO:0007669"/>
    <property type="project" value="InterPro"/>
</dbReference>
<evidence type="ECO:0000313" key="3">
    <source>
        <dbReference type="Proteomes" id="UP000789831"/>
    </source>
</evidence>
<keyword evidence="3" id="KW-1185">Reference proteome</keyword>
<dbReference type="OrthoDB" id="5400650at2759"/>
<dbReference type="AlphaFoldDB" id="A0A9N9FEV2"/>
<dbReference type="Pfam" id="PF20162">
    <property type="entry name" value="Etd1"/>
    <property type="match status" value="1"/>
</dbReference>
<protein>
    <submittedName>
        <fullName evidence="2">885_t:CDS:1</fullName>
    </submittedName>
</protein>
<gene>
    <name evidence="2" type="ORF">AGERDE_LOCUS5625</name>
</gene>
<dbReference type="GO" id="GO:1902412">
    <property type="term" value="P:regulation of mitotic cytokinesis"/>
    <property type="evidence" value="ECO:0007669"/>
    <property type="project" value="InterPro"/>
</dbReference>
<proteinExistence type="predicted"/>
<organism evidence="2 3">
    <name type="scientific">Ambispora gerdemannii</name>
    <dbReference type="NCBI Taxonomy" id="144530"/>
    <lineage>
        <taxon>Eukaryota</taxon>
        <taxon>Fungi</taxon>
        <taxon>Fungi incertae sedis</taxon>
        <taxon>Mucoromycota</taxon>
        <taxon>Glomeromycotina</taxon>
        <taxon>Glomeromycetes</taxon>
        <taxon>Archaeosporales</taxon>
        <taxon>Ambisporaceae</taxon>
        <taxon>Ambispora</taxon>
    </lineage>
</organism>
<comment type="caution">
    <text evidence="2">The sequence shown here is derived from an EMBL/GenBank/DDBJ whole genome shotgun (WGS) entry which is preliminary data.</text>
</comment>
<dbReference type="Proteomes" id="UP000789831">
    <property type="component" value="Unassembled WGS sequence"/>
</dbReference>
<dbReference type="EMBL" id="CAJVPL010000781">
    <property type="protein sequence ID" value="CAG8529166.1"/>
    <property type="molecule type" value="Genomic_DNA"/>
</dbReference>
<evidence type="ECO:0000256" key="1">
    <source>
        <dbReference type="SAM" id="MobiDB-lite"/>
    </source>
</evidence>
<evidence type="ECO:0000313" key="2">
    <source>
        <dbReference type="EMBL" id="CAG8529166.1"/>
    </source>
</evidence>
<reference evidence="2" key="1">
    <citation type="submission" date="2021-06" db="EMBL/GenBank/DDBJ databases">
        <authorList>
            <person name="Kallberg Y."/>
            <person name="Tangrot J."/>
            <person name="Rosling A."/>
        </authorList>
    </citation>
    <scope>NUCLEOTIDE SEQUENCE</scope>
    <source>
        <strain evidence="2">MT106</strain>
    </source>
</reference>
<feature type="compositionally biased region" description="Low complexity" evidence="1">
    <location>
        <begin position="54"/>
        <end position="67"/>
    </location>
</feature>